<protein>
    <submittedName>
        <fullName evidence="2 4">Expressed protein</fullName>
    </submittedName>
</protein>
<evidence type="ECO:0000256" key="1">
    <source>
        <dbReference type="SAM" id="MobiDB-lite"/>
    </source>
</evidence>
<reference evidence="4" key="3">
    <citation type="submission" date="2020-10" db="UniProtKB">
        <authorList>
            <consortium name="WormBaseParasite"/>
        </authorList>
    </citation>
    <scope>IDENTIFICATION</scope>
</reference>
<organism evidence="2">
    <name type="scientific">Echinococcus granulosus</name>
    <name type="common">Hydatid tapeworm</name>
    <dbReference type="NCBI Taxonomy" id="6210"/>
    <lineage>
        <taxon>Eukaryota</taxon>
        <taxon>Metazoa</taxon>
        <taxon>Spiralia</taxon>
        <taxon>Lophotrochozoa</taxon>
        <taxon>Platyhelminthes</taxon>
        <taxon>Cestoda</taxon>
        <taxon>Eucestoda</taxon>
        <taxon>Cyclophyllidea</taxon>
        <taxon>Taeniidae</taxon>
        <taxon>Echinococcus</taxon>
        <taxon>Echinococcus granulosus group</taxon>
    </lineage>
</organism>
<gene>
    <name evidence="2" type="ORF">EgrG_000083100</name>
</gene>
<name>A0A068X098_ECHGR</name>
<evidence type="ECO:0000313" key="2">
    <source>
        <dbReference type="EMBL" id="CDS23318.1"/>
    </source>
</evidence>
<reference evidence="2" key="2">
    <citation type="submission" date="2014-06" db="EMBL/GenBank/DDBJ databases">
        <authorList>
            <person name="Aslett M."/>
        </authorList>
    </citation>
    <scope>NUCLEOTIDE SEQUENCE</scope>
</reference>
<accession>A0A068X098</accession>
<sequence>MPFSQAIPFSFPLFIGGGNREEHHSSTRVDDFMAKEQQIPLIKSNKEFILIEHERKPYSIDKSHSNQIKRKNWIRREETDD</sequence>
<dbReference type="AlphaFoldDB" id="A0A068X098"/>
<evidence type="ECO:0000313" key="4">
    <source>
        <dbReference type="WBParaSite" id="EgrG_000083100"/>
    </source>
</evidence>
<reference evidence="2 3" key="1">
    <citation type="journal article" date="2013" name="Nature">
        <title>The genomes of four tapeworm species reveal adaptations to parasitism.</title>
        <authorList>
            <person name="Tsai I.J."/>
            <person name="Zarowiecki M."/>
            <person name="Holroyd N."/>
            <person name="Garciarrubio A."/>
            <person name="Sanchez-Flores A."/>
            <person name="Brooks K.L."/>
            <person name="Tracey A."/>
            <person name="Bobes R.J."/>
            <person name="Fragoso G."/>
            <person name="Sciutto E."/>
            <person name="Aslett M."/>
            <person name="Beasley H."/>
            <person name="Bennett H.M."/>
            <person name="Cai J."/>
            <person name="Camicia F."/>
            <person name="Clark R."/>
            <person name="Cucher M."/>
            <person name="De Silva N."/>
            <person name="Day T.A."/>
            <person name="Deplazes P."/>
            <person name="Estrada K."/>
            <person name="Fernandez C."/>
            <person name="Holland P.W."/>
            <person name="Hou J."/>
            <person name="Hu S."/>
            <person name="Huckvale T."/>
            <person name="Hung S.S."/>
            <person name="Kamenetzky L."/>
            <person name="Keane J.A."/>
            <person name="Kiss F."/>
            <person name="Koziol U."/>
            <person name="Lambert O."/>
            <person name="Liu K."/>
            <person name="Luo X."/>
            <person name="Luo Y."/>
            <person name="Macchiaroli N."/>
            <person name="Nichol S."/>
            <person name="Paps J."/>
            <person name="Parkinson J."/>
            <person name="Pouchkina-Stantcheva N."/>
            <person name="Riddiford N."/>
            <person name="Rosenzvit M."/>
            <person name="Salinas G."/>
            <person name="Wasmuth J.D."/>
            <person name="Zamanian M."/>
            <person name="Zheng Y."/>
            <person name="Cai X."/>
            <person name="Soberon X."/>
            <person name="Olson P.D."/>
            <person name="Laclette J.P."/>
            <person name="Brehm K."/>
            <person name="Berriman M."/>
            <person name="Garciarrubio A."/>
            <person name="Bobes R.J."/>
            <person name="Fragoso G."/>
            <person name="Sanchez-Flores A."/>
            <person name="Estrada K."/>
            <person name="Cevallos M.A."/>
            <person name="Morett E."/>
            <person name="Gonzalez V."/>
            <person name="Portillo T."/>
            <person name="Ochoa-Leyva A."/>
            <person name="Jose M.V."/>
            <person name="Sciutto E."/>
            <person name="Landa A."/>
            <person name="Jimenez L."/>
            <person name="Valdes V."/>
            <person name="Carrero J.C."/>
            <person name="Larralde C."/>
            <person name="Morales-Montor J."/>
            <person name="Limon-Lason J."/>
            <person name="Soberon X."/>
            <person name="Laclette J.P."/>
        </authorList>
    </citation>
    <scope>NUCLEOTIDE SEQUENCE [LARGE SCALE GENOMIC DNA]</scope>
</reference>
<dbReference type="Proteomes" id="UP000492820">
    <property type="component" value="Unassembled WGS sequence"/>
</dbReference>
<evidence type="ECO:0000313" key="3">
    <source>
        <dbReference type="Proteomes" id="UP000492820"/>
    </source>
</evidence>
<proteinExistence type="predicted"/>
<dbReference type="EMBL" id="LK028590">
    <property type="protein sequence ID" value="CDS23318.1"/>
    <property type="molecule type" value="Genomic_DNA"/>
</dbReference>
<feature type="region of interest" description="Disordered" evidence="1">
    <location>
        <begin position="60"/>
        <end position="81"/>
    </location>
</feature>
<dbReference type="WBParaSite" id="EgrG_000083100">
    <property type="protein sequence ID" value="EgrG_000083100"/>
    <property type="gene ID" value="EgrG_000083100"/>
</dbReference>